<dbReference type="HOGENOM" id="CLU_025946_1_0_1"/>
<dbReference type="GO" id="GO:0006261">
    <property type="term" value="P:DNA-templated DNA replication"/>
    <property type="evidence" value="ECO:0007669"/>
    <property type="project" value="TreeGrafter"/>
</dbReference>
<dbReference type="PROSITE" id="PS50294">
    <property type="entry name" value="WD_REPEATS_REGION"/>
    <property type="match status" value="1"/>
</dbReference>
<feature type="region of interest" description="Disordered" evidence="7">
    <location>
        <begin position="496"/>
        <end position="521"/>
    </location>
</feature>
<evidence type="ECO:0000256" key="6">
    <source>
        <dbReference type="RuleBase" id="RU369067"/>
    </source>
</evidence>
<dbReference type="FunFam" id="2.130.10.10:FF:000929">
    <property type="entry name" value="Ribosomal assembly complex component Ipi3"/>
    <property type="match status" value="1"/>
</dbReference>
<comment type="subunit">
    <text evidence="6">Component of the RIX1 complex, composed of IPI1, RIX1/IPI2 and IPI3 in a 1:2:2 stoichiometry. The complex interacts (via RIX1) with MDN1 (via its hexameric AAA ATPase ring) and the pre-60S ribosome particles.</text>
</comment>
<comment type="function">
    <text evidence="1 6">Component of the RIX1 complex required for processing of ITS2 sequences from 35S pre-rRNA.</text>
</comment>
<dbReference type="RefSeq" id="XP_007675043.1">
    <property type="nucleotide sequence ID" value="XM_007676853.1"/>
</dbReference>
<dbReference type="eggNOG" id="KOG0646">
    <property type="taxonomic scope" value="Eukaryota"/>
</dbReference>
<evidence type="ECO:0000256" key="7">
    <source>
        <dbReference type="SAM" id="MobiDB-lite"/>
    </source>
</evidence>
<gene>
    <name evidence="8" type="ORF">BAUCODRAFT_425435</name>
</gene>
<organism evidence="8 9">
    <name type="scientific">Baudoinia panamericana (strain UAMH 10762)</name>
    <name type="common">Angels' share fungus</name>
    <name type="synonym">Baudoinia compniacensis (strain UAMH 10762)</name>
    <dbReference type="NCBI Taxonomy" id="717646"/>
    <lineage>
        <taxon>Eukaryota</taxon>
        <taxon>Fungi</taxon>
        <taxon>Dikarya</taxon>
        <taxon>Ascomycota</taxon>
        <taxon>Pezizomycotina</taxon>
        <taxon>Dothideomycetes</taxon>
        <taxon>Dothideomycetidae</taxon>
        <taxon>Mycosphaerellales</taxon>
        <taxon>Teratosphaeriaceae</taxon>
        <taxon>Baudoinia</taxon>
    </lineage>
</organism>
<dbReference type="EMBL" id="KB445553">
    <property type="protein sequence ID" value="EMC98413.1"/>
    <property type="molecule type" value="Genomic_DNA"/>
</dbReference>
<evidence type="ECO:0000256" key="1">
    <source>
        <dbReference type="ARBA" id="ARBA00002355"/>
    </source>
</evidence>
<dbReference type="PROSITE" id="PS00678">
    <property type="entry name" value="WD_REPEATS_1"/>
    <property type="match status" value="1"/>
</dbReference>
<keyword evidence="9" id="KW-1185">Reference proteome</keyword>
<comment type="subcellular location">
    <subcellularLocation>
        <location evidence="6">Nucleus</location>
    </subcellularLocation>
</comment>
<dbReference type="PANTHER" id="PTHR18763:SF0">
    <property type="entry name" value="WD REPEAT-CONTAINING PROTEIN 18"/>
    <property type="match status" value="1"/>
</dbReference>
<dbReference type="SMART" id="SM00320">
    <property type="entry name" value="WD40"/>
    <property type="match status" value="5"/>
</dbReference>
<feature type="repeat" description="WD" evidence="5">
    <location>
        <begin position="177"/>
        <end position="221"/>
    </location>
</feature>
<keyword evidence="3 5" id="KW-0853">WD repeat</keyword>
<proteinExistence type="inferred from homology"/>
<protein>
    <recommendedName>
        <fullName evidence="6">Pre-rRNA-processing protein IPI3</fullName>
    </recommendedName>
</protein>
<evidence type="ECO:0000313" key="9">
    <source>
        <dbReference type="Proteomes" id="UP000011761"/>
    </source>
</evidence>
<dbReference type="InterPro" id="IPR019775">
    <property type="entry name" value="WD40_repeat_CS"/>
</dbReference>
<dbReference type="Pfam" id="PF00400">
    <property type="entry name" value="WD40"/>
    <property type="match status" value="2"/>
</dbReference>
<dbReference type="Gene3D" id="2.130.10.10">
    <property type="entry name" value="YVTN repeat-like/Quinoprotein amine dehydrogenase"/>
    <property type="match status" value="2"/>
</dbReference>
<dbReference type="PANTHER" id="PTHR18763">
    <property type="entry name" value="WD-REPEAT PROTEIN 18"/>
    <property type="match status" value="1"/>
</dbReference>
<dbReference type="GO" id="GO:0006364">
    <property type="term" value="P:rRNA processing"/>
    <property type="evidence" value="ECO:0007669"/>
    <property type="project" value="UniProtKB-UniRule"/>
</dbReference>
<dbReference type="STRING" id="717646.M2N381"/>
<dbReference type="InterPro" id="IPR001680">
    <property type="entry name" value="WD40_rpt"/>
</dbReference>
<sequence>MLTEHFIASIGVPEKPPGTNVAKDAAIFLHEFQPLAQQRAIFKKSATPANCLAVSESHIFAAQSDKAVVHVYNRLKGNQEATVPFTERVTCIALACDDTVLVLGTAEGRIFLWETHSGRQVTTVQSHLQKVTALAVDASSNFLLSASADSTVQVWSLPGLLSFANVGAQGLSPLRTFASHRTEVTAVTVGHSVSFSNFAVSAARDRTCLLWDFHTNTVLRTYLLSSLPLCITLDAADRAVYLGCDDGSVQQLDLYRQGHSTSAVQGGEKASVPIQPAASSRWRQPDALKGAALSVSLSFDSSTLLTGHQSGSVVAWDVATGRAQTNLMQNPLPGPVTNLCFLPVTGFAYQETKRVKVTSVMKPKFGAFDSAAGTVPGNYAINVELTGSDLGAEETLWQQALTAPSFPQALLDEGLGELASWSLAPERHVSAAAPDETEDFMALDGDSNKRKEPTLEEQNAALRAQIEALRRLQTASFDRIDKINAERKALIQREHARLMRGGEAQPNGVDGNSYDESDDGD</sequence>
<dbReference type="GO" id="GO:0120330">
    <property type="term" value="C:rixosome complex"/>
    <property type="evidence" value="ECO:0007669"/>
    <property type="project" value="UniProtKB-UniRule"/>
</dbReference>
<dbReference type="InterPro" id="IPR036322">
    <property type="entry name" value="WD40_repeat_dom_sf"/>
</dbReference>
<accession>M2N381</accession>
<evidence type="ECO:0000256" key="4">
    <source>
        <dbReference type="ARBA" id="ARBA00022737"/>
    </source>
</evidence>
<dbReference type="InterPro" id="IPR045227">
    <property type="entry name" value="WDR18/Ipi3/RID3"/>
</dbReference>
<dbReference type="GeneID" id="19114203"/>
<dbReference type="KEGG" id="bcom:BAUCODRAFT_425435"/>
<dbReference type="InterPro" id="IPR015943">
    <property type="entry name" value="WD40/YVTN_repeat-like_dom_sf"/>
</dbReference>
<keyword evidence="6" id="KW-0539">Nucleus</keyword>
<evidence type="ECO:0000256" key="3">
    <source>
        <dbReference type="ARBA" id="ARBA00022574"/>
    </source>
</evidence>
<feature type="repeat" description="WD" evidence="5">
    <location>
        <begin position="124"/>
        <end position="157"/>
    </location>
</feature>
<evidence type="ECO:0000256" key="5">
    <source>
        <dbReference type="PROSITE-ProRule" id="PRU00221"/>
    </source>
</evidence>
<keyword evidence="4" id="KW-0677">Repeat</keyword>
<dbReference type="GO" id="GO:0005656">
    <property type="term" value="C:nuclear pre-replicative complex"/>
    <property type="evidence" value="ECO:0007669"/>
    <property type="project" value="TreeGrafter"/>
</dbReference>
<reference evidence="8 9" key="1">
    <citation type="journal article" date="2012" name="PLoS Pathog.">
        <title>Diverse lifestyles and strategies of plant pathogenesis encoded in the genomes of eighteen Dothideomycetes fungi.</title>
        <authorList>
            <person name="Ohm R.A."/>
            <person name="Feau N."/>
            <person name="Henrissat B."/>
            <person name="Schoch C.L."/>
            <person name="Horwitz B.A."/>
            <person name="Barry K.W."/>
            <person name="Condon B.J."/>
            <person name="Copeland A.C."/>
            <person name="Dhillon B."/>
            <person name="Glaser F."/>
            <person name="Hesse C.N."/>
            <person name="Kosti I."/>
            <person name="LaButti K."/>
            <person name="Lindquist E.A."/>
            <person name="Lucas S."/>
            <person name="Salamov A.A."/>
            <person name="Bradshaw R.E."/>
            <person name="Ciuffetti L."/>
            <person name="Hamelin R.C."/>
            <person name="Kema G.H.J."/>
            <person name="Lawrence C."/>
            <person name="Scott J.A."/>
            <person name="Spatafora J.W."/>
            <person name="Turgeon B.G."/>
            <person name="de Wit P.J.G.M."/>
            <person name="Zhong S."/>
            <person name="Goodwin S.B."/>
            <person name="Grigoriev I.V."/>
        </authorList>
    </citation>
    <scope>NUCLEOTIDE SEQUENCE [LARGE SCALE GENOMIC DNA]</scope>
    <source>
        <strain evidence="8 9">UAMH 10762</strain>
    </source>
</reference>
<dbReference type="OMA" id="VTNLHML"/>
<dbReference type="AlphaFoldDB" id="M2N381"/>
<keyword evidence="6" id="KW-0698">rRNA processing</keyword>
<dbReference type="SUPFAM" id="SSF50978">
    <property type="entry name" value="WD40 repeat-like"/>
    <property type="match status" value="1"/>
</dbReference>
<dbReference type="OrthoDB" id="756370at2759"/>
<comment type="similarity">
    <text evidence="2 6">Belongs to the WD repeat IPI3/WDR18 family.</text>
</comment>
<evidence type="ECO:0000256" key="2">
    <source>
        <dbReference type="ARBA" id="ARBA00010143"/>
    </source>
</evidence>
<dbReference type="PROSITE" id="PS50082">
    <property type="entry name" value="WD_REPEATS_2"/>
    <property type="match status" value="2"/>
</dbReference>
<evidence type="ECO:0000313" key="8">
    <source>
        <dbReference type="EMBL" id="EMC98413.1"/>
    </source>
</evidence>
<dbReference type="Proteomes" id="UP000011761">
    <property type="component" value="Unassembled WGS sequence"/>
</dbReference>
<name>M2N381_BAUPA</name>